<evidence type="ECO:0000313" key="3">
    <source>
        <dbReference type="Proteomes" id="UP000184406"/>
    </source>
</evidence>
<proteinExistence type="predicted"/>
<name>A0A1M4TYJ2_9FLAO</name>
<sequence length="76" mass="8398">MSQQKPPKNNNGLKNAAILTGVAIEMGGIIFLAAQGGKWLDEYFEMESKTFVIVLTLLGVAVAIYLVLQQLKRIKY</sequence>
<keyword evidence="1" id="KW-0472">Membrane</keyword>
<dbReference type="AlphaFoldDB" id="A0A1M4TYJ2"/>
<dbReference type="Proteomes" id="UP000184406">
    <property type="component" value="Unassembled WGS sequence"/>
</dbReference>
<accession>A0A1M4TYJ2</accession>
<keyword evidence="1" id="KW-1133">Transmembrane helix</keyword>
<feature type="transmembrane region" description="Helical" evidence="1">
    <location>
        <begin position="12"/>
        <end position="34"/>
    </location>
</feature>
<dbReference type="EMBL" id="FQUX01000001">
    <property type="protein sequence ID" value="SHE49571.1"/>
    <property type="molecule type" value="Genomic_DNA"/>
</dbReference>
<keyword evidence="3" id="KW-1185">Reference proteome</keyword>
<feature type="transmembrane region" description="Helical" evidence="1">
    <location>
        <begin position="50"/>
        <end position="68"/>
    </location>
</feature>
<reference evidence="3" key="1">
    <citation type="submission" date="2016-11" db="EMBL/GenBank/DDBJ databases">
        <authorList>
            <person name="Varghese N."/>
            <person name="Submissions S."/>
        </authorList>
    </citation>
    <scope>NUCLEOTIDE SEQUENCE [LARGE SCALE GENOMIC DNA]</scope>
    <source>
        <strain evidence="3">DSM 17539</strain>
    </source>
</reference>
<dbReference type="OrthoDB" id="9798708at2"/>
<keyword evidence="1" id="KW-0812">Transmembrane</keyword>
<dbReference type="Pfam" id="PF09527">
    <property type="entry name" value="ATPase_gene1"/>
    <property type="match status" value="1"/>
</dbReference>
<dbReference type="InterPro" id="IPR032820">
    <property type="entry name" value="ATPase_put"/>
</dbReference>
<gene>
    <name evidence="2" type="ORF">SAMN03080594_101427</name>
</gene>
<protein>
    <submittedName>
        <fullName evidence="2">Putative F0F1-ATPase subunit Ca2+/Mg2+ transporter</fullName>
    </submittedName>
</protein>
<dbReference type="RefSeq" id="WP_072860080.1">
    <property type="nucleotide sequence ID" value="NZ_FQUX01000001.1"/>
</dbReference>
<organism evidence="2 3">
    <name type="scientific">Arenibacter palladensis</name>
    <dbReference type="NCBI Taxonomy" id="237373"/>
    <lineage>
        <taxon>Bacteria</taxon>
        <taxon>Pseudomonadati</taxon>
        <taxon>Bacteroidota</taxon>
        <taxon>Flavobacteriia</taxon>
        <taxon>Flavobacteriales</taxon>
        <taxon>Flavobacteriaceae</taxon>
        <taxon>Arenibacter</taxon>
    </lineage>
</organism>
<evidence type="ECO:0000313" key="2">
    <source>
        <dbReference type="EMBL" id="SHE49571.1"/>
    </source>
</evidence>
<evidence type="ECO:0000256" key="1">
    <source>
        <dbReference type="SAM" id="Phobius"/>
    </source>
</evidence>